<dbReference type="Pfam" id="PF04715">
    <property type="entry name" value="Anth_synt_I_N"/>
    <property type="match status" value="1"/>
</dbReference>
<feature type="domain" description="Anthranilate synthase component I N-terminal" evidence="4">
    <location>
        <begin position="19"/>
        <end position="174"/>
    </location>
</feature>
<keyword evidence="2" id="KW-0808">Transferase</keyword>
<evidence type="ECO:0000259" key="4">
    <source>
        <dbReference type="Pfam" id="PF04715"/>
    </source>
</evidence>
<feature type="domain" description="Chorismate-utilising enzyme C-terminal" evidence="3">
    <location>
        <begin position="225"/>
        <end position="488"/>
    </location>
</feature>
<dbReference type="PANTHER" id="PTHR11236">
    <property type="entry name" value="AMINOBENZOATE/ANTHRANILATE SYNTHASE"/>
    <property type="match status" value="1"/>
</dbReference>
<reference evidence="5" key="1">
    <citation type="submission" date="2021-05" db="EMBL/GenBank/DDBJ databases">
        <title>Molecular characterization for Shewanella algae harboring chromosomal blaOXA-55-like strains isolated from clinical and environment sample.</title>
        <authorList>
            <person name="Ohama Y."/>
            <person name="Aoki K."/>
            <person name="Harada S."/>
            <person name="Moriya K."/>
            <person name="Ishii Y."/>
            <person name="Tateda K."/>
        </authorList>
    </citation>
    <scope>NUCLEOTIDE SEQUENCE</scope>
    <source>
        <strain evidence="5">JCM 11563</strain>
    </source>
</reference>
<proteinExistence type="predicted"/>
<evidence type="ECO:0000313" key="6">
    <source>
        <dbReference type="Proteomes" id="UP000887104"/>
    </source>
</evidence>
<evidence type="ECO:0000313" key="5">
    <source>
        <dbReference type="EMBL" id="GIU47375.1"/>
    </source>
</evidence>
<dbReference type="EC" id="2.6.1.85" evidence="1"/>
<dbReference type="RefSeq" id="WP_220781631.1">
    <property type="nucleotide sequence ID" value="NZ_BPEY01000047.1"/>
</dbReference>
<dbReference type="SUPFAM" id="SSF56322">
    <property type="entry name" value="ADC synthase"/>
    <property type="match status" value="1"/>
</dbReference>
<dbReference type="InterPro" id="IPR015890">
    <property type="entry name" value="Chorismate_C"/>
</dbReference>
<dbReference type="InterPro" id="IPR005801">
    <property type="entry name" value="ADC_synthase"/>
</dbReference>
<dbReference type="NCBIfam" id="TIGR00553">
    <property type="entry name" value="pabB"/>
    <property type="match status" value="1"/>
</dbReference>
<evidence type="ECO:0000259" key="3">
    <source>
        <dbReference type="Pfam" id="PF00425"/>
    </source>
</evidence>
<dbReference type="InterPro" id="IPR006805">
    <property type="entry name" value="Anth_synth_I_N"/>
</dbReference>
<dbReference type="Proteomes" id="UP000887104">
    <property type="component" value="Unassembled WGS sequence"/>
</dbReference>
<keyword evidence="6" id="KW-1185">Reference proteome</keyword>
<dbReference type="InterPro" id="IPR005802">
    <property type="entry name" value="ADC_synth_comp_1"/>
</dbReference>
<dbReference type="EMBL" id="BPEY01000047">
    <property type="protein sequence ID" value="GIU47375.1"/>
    <property type="molecule type" value="Genomic_DNA"/>
</dbReference>
<accession>A0ABQ4PIK1</accession>
<protein>
    <recommendedName>
        <fullName evidence="1">aminodeoxychorismate synthase</fullName>
        <ecNumber evidence="1">2.6.1.85</ecNumber>
    </recommendedName>
</protein>
<dbReference type="InterPro" id="IPR019999">
    <property type="entry name" value="Anth_synth_I-like"/>
</dbReference>
<dbReference type="PANTHER" id="PTHR11236:SF50">
    <property type="entry name" value="AMINODEOXYCHORISMATE SYNTHASE COMPONENT 1"/>
    <property type="match status" value="1"/>
</dbReference>
<sequence length="502" mass="56091">MNKMTQKAVFHKRLDWNLSTTEIFSAFADSQWAILLDSANADHCDARYDVICAEPIATLVTQNQSTIVSCAANRQPLISFDGTEHAPQIEAQQYCSVDNDPFALLNDMLAEYYPQSKVSPFIFSGGAMGSFSYDLGRGIESLPTIAANDITLPEMNVGLYDWALIFDYQQRCWHLVHYLSDTHLLNLETRLNALLLNKTAQQQPNDSQTNADFKLTSQWHNQLTKQQYQQRFERVKEYLLSGDCYQINLTQRFSAQYQGSEWQAYQALRETNGAPFSAFMRLAQHAILSISPERFIQHQQGQIQTKPIKGTMPRDKDSERDLQLAEILKVSTKDRAENLMIVDLLRNDIGKVAAAGSVRVPHLFEIESFPAVHHLVSTVTATLKSGLTPSDLLKACFPGGSITGAPKIRAMSIIEELEPSRRSLYCGSIGYISQDGNMDTSITIRTLVAERNTSSNDNSASGTLHCWAGGGIVADSKVDAEYQETFDKLSRILPILSELNQS</sequence>
<comment type="caution">
    <text evidence="5">The sequence shown here is derived from an EMBL/GenBank/DDBJ whole genome shotgun (WGS) entry which is preliminary data.</text>
</comment>
<gene>
    <name evidence="5" type="primary">pabB</name>
    <name evidence="5" type="ORF">TUM4438_26410</name>
</gene>
<dbReference type="Gene3D" id="3.60.120.10">
    <property type="entry name" value="Anthranilate synthase"/>
    <property type="match status" value="1"/>
</dbReference>
<dbReference type="PRINTS" id="PR00095">
    <property type="entry name" value="ANTSNTHASEI"/>
</dbReference>
<evidence type="ECO:0000256" key="2">
    <source>
        <dbReference type="ARBA" id="ARBA00022679"/>
    </source>
</evidence>
<name>A0ABQ4PIK1_9GAMM</name>
<organism evidence="5 6">
    <name type="scientific">Shewanella sairae</name>
    <dbReference type="NCBI Taxonomy" id="190310"/>
    <lineage>
        <taxon>Bacteria</taxon>
        <taxon>Pseudomonadati</taxon>
        <taxon>Pseudomonadota</taxon>
        <taxon>Gammaproteobacteria</taxon>
        <taxon>Alteromonadales</taxon>
        <taxon>Shewanellaceae</taxon>
        <taxon>Shewanella</taxon>
    </lineage>
</organism>
<evidence type="ECO:0000256" key="1">
    <source>
        <dbReference type="ARBA" id="ARBA00013139"/>
    </source>
</evidence>
<dbReference type="Pfam" id="PF00425">
    <property type="entry name" value="Chorismate_bind"/>
    <property type="match status" value="1"/>
</dbReference>